<evidence type="ECO:0000313" key="1">
    <source>
        <dbReference type="EMBL" id="TQD73184.1"/>
    </source>
</evidence>
<reference evidence="1 2" key="1">
    <citation type="journal article" date="2019" name="G3 (Bethesda)">
        <title>Sequencing of a Wild Apple (Malus baccata) Genome Unravels the Differences Between Cultivated and Wild Apple Species Regarding Disease Resistance and Cold Tolerance.</title>
        <authorList>
            <person name="Chen X."/>
        </authorList>
    </citation>
    <scope>NUCLEOTIDE SEQUENCE [LARGE SCALE GENOMIC DNA]</scope>
    <source>
        <strain evidence="2">cv. Shandingzi</strain>
        <tissue evidence="1">Leaves</tissue>
    </source>
</reference>
<gene>
    <name evidence="1" type="ORF">C1H46_041272</name>
</gene>
<dbReference type="AlphaFoldDB" id="A0A540KG31"/>
<accession>A0A540KG31</accession>
<comment type="caution">
    <text evidence="1">The sequence shown here is derived from an EMBL/GenBank/DDBJ whole genome shotgun (WGS) entry which is preliminary data.</text>
</comment>
<sequence>MSSLAQEYELSPDIPKTAVDWENIKPPVIEGLDDFLAKTKSLTTYGVEVNG</sequence>
<proteinExistence type="predicted"/>
<evidence type="ECO:0000313" key="2">
    <source>
        <dbReference type="Proteomes" id="UP000315295"/>
    </source>
</evidence>
<keyword evidence="2" id="KW-1185">Reference proteome</keyword>
<organism evidence="1 2">
    <name type="scientific">Malus baccata</name>
    <name type="common">Siberian crab apple</name>
    <name type="synonym">Pyrus baccata</name>
    <dbReference type="NCBI Taxonomy" id="106549"/>
    <lineage>
        <taxon>Eukaryota</taxon>
        <taxon>Viridiplantae</taxon>
        <taxon>Streptophyta</taxon>
        <taxon>Embryophyta</taxon>
        <taxon>Tracheophyta</taxon>
        <taxon>Spermatophyta</taxon>
        <taxon>Magnoliopsida</taxon>
        <taxon>eudicotyledons</taxon>
        <taxon>Gunneridae</taxon>
        <taxon>Pentapetalae</taxon>
        <taxon>rosids</taxon>
        <taxon>fabids</taxon>
        <taxon>Rosales</taxon>
        <taxon>Rosaceae</taxon>
        <taxon>Amygdaloideae</taxon>
        <taxon>Maleae</taxon>
        <taxon>Malus</taxon>
    </lineage>
</organism>
<dbReference type="STRING" id="106549.A0A540KG31"/>
<protein>
    <submittedName>
        <fullName evidence="1">Uncharacterized protein</fullName>
    </submittedName>
</protein>
<dbReference type="EMBL" id="VIEB01001321">
    <property type="protein sequence ID" value="TQD73184.1"/>
    <property type="molecule type" value="Genomic_DNA"/>
</dbReference>
<dbReference type="Proteomes" id="UP000315295">
    <property type="component" value="Unassembled WGS sequence"/>
</dbReference>
<name>A0A540KG31_MALBA</name>